<protein>
    <submittedName>
        <fullName evidence="2">Amidase</fullName>
    </submittedName>
</protein>
<dbReference type="PROSITE" id="PS00571">
    <property type="entry name" value="AMIDASES"/>
    <property type="match status" value="1"/>
</dbReference>
<evidence type="ECO:0000313" key="3">
    <source>
        <dbReference type="Proteomes" id="UP000005307"/>
    </source>
</evidence>
<dbReference type="EMBL" id="CP003740">
    <property type="protein sequence ID" value="AGI70096.1"/>
    <property type="molecule type" value="Genomic_DNA"/>
</dbReference>
<keyword evidence="3" id="KW-1185">Reference proteome</keyword>
<accession>M9RI75</accession>
<dbReference type="GO" id="GO:0003824">
    <property type="term" value="F:catalytic activity"/>
    <property type="evidence" value="ECO:0007669"/>
    <property type="project" value="InterPro"/>
</dbReference>
<evidence type="ECO:0000313" key="2">
    <source>
        <dbReference type="EMBL" id="AGI70096.1"/>
    </source>
</evidence>
<name>M9RI75_9RHOB</name>
<dbReference type="InterPro" id="IPR023631">
    <property type="entry name" value="Amidase_dom"/>
</dbReference>
<dbReference type="InterPro" id="IPR036928">
    <property type="entry name" value="AS_sf"/>
</dbReference>
<dbReference type="SUPFAM" id="SSF75304">
    <property type="entry name" value="Amidase signature (AS) enzymes"/>
    <property type="match status" value="1"/>
</dbReference>
<dbReference type="HOGENOM" id="CLU_009600_0_3_5"/>
<dbReference type="STRING" id="391626.OAN307_c47500"/>
<proteinExistence type="predicted"/>
<evidence type="ECO:0000259" key="1">
    <source>
        <dbReference type="Pfam" id="PF01425"/>
    </source>
</evidence>
<dbReference type="AlphaFoldDB" id="M9RI75"/>
<dbReference type="Pfam" id="PF01425">
    <property type="entry name" value="Amidase"/>
    <property type="match status" value="1"/>
</dbReference>
<dbReference type="Gene3D" id="3.90.1300.10">
    <property type="entry name" value="Amidase signature (AS) domain"/>
    <property type="match status" value="1"/>
</dbReference>
<organism evidence="2 3">
    <name type="scientific">Octadecabacter antarcticus 307</name>
    <dbReference type="NCBI Taxonomy" id="391626"/>
    <lineage>
        <taxon>Bacteria</taxon>
        <taxon>Pseudomonadati</taxon>
        <taxon>Pseudomonadota</taxon>
        <taxon>Alphaproteobacteria</taxon>
        <taxon>Rhodobacterales</taxon>
        <taxon>Roseobacteraceae</taxon>
        <taxon>Octadecabacter</taxon>
    </lineage>
</organism>
<feature type="domain" description="Amidase" evidence="1">
    <location>
        <begin position="48"/>
        <end position="454"/>
    </location>
</feature>
<dbReference type="KEGG" id="oat:OAN307_c47500"/>
<sequence>MRPLVGLSMRGMVATVHANKENTMQDWLWATAADLGRGIDAGDIDPVELCEVYLAAIDAHPMRDRIYARVTADRARSEAAAARMRAKAGQRLSPLDGVPISWKDLFDTAGVATEAGTKLMEGRVPSRDAEVLRVATGMGLVCLGKTHMSEIAFSGLGYNPMTATPPCVNDPDAVPGGSSSGAAASVAFGLAAAAVGSDTGGSVRVPSVWNDLVGLKTTFGRLSVAGSVALCTTFDTVGPLCRSVEDAALMLAALEGGRSADLTGASLKGMRFAALRSVVMDNVADASLAGYDAALTKLAVAGAEIVPLEVPALERAFAMSLPLYTADAYANWRDLVEANPDKMYHQILQRVQGGKDVLAHEYLSLWVELRDIRGVYADATAGFDAVLCPGAANMPPNLERLASDADYYLQENLLTLRNTRVANLMGLASLALPTGVPSVGIMLNVAGGDDERLLRIGAAVEAALA</sequence>
<dbReference type="PANTHER" id="PTHR11895:SF176">
    <property type="entry name" value="AMIDASE AMID-RELATED"/>
    <property type="match status" value="1"/>
</dbReference>
<dbReference type="InterPro" id="IPR020556">
    <property type="entry name" value="Amidase_CS"/>
</dbReference>
<reference evidence="2 3" key="1">
    <citation type="journal article" date="2013" name="PLoS ONE">
        <title>Poles Apart: Arctic and Antarctic Octadecabacter strains Share High Genome Plasticity and a New Type of Xanthorhodopsin.</title>
        <authorList>
            <person name="Vollmers J."/>
            <person name="Voget S."/>
            <person name="Dietrich S."/>
            <person name="Gollnow K."/>
            <person name="Smits M."/>
            <person name="Meyer K."/>
            <person name="Brinkhoff T."/>
            <person name="Simon M."/>
            <person name="Daniel R."/>
        </authorList>
    </citation>
    <scope>NUCLEOTIDE SEQUENCE [LARGE SCALE GENOMIC DNA]</scope>
    <source>
        <strain evidence="2 3">307</strain>
    </source>
</reference>
<dbReference type="PANTHER" id="PTHR11895">
    <property type="entry name" value="TRANSAMIDASE"/>
    <property type="match status" value="1"/>
</dbReference>
<dbReference type="InterPro" id="IPR000120">
    <property type="entry name" value="Amidase"/>
</dbReference>
<dbReference type="Proteomes" id="UP000005307">
    <property type="component" value="Chromosome"/>
</dbReference>
<dbReference type="eggNOG" id="COG0154">
    <property type="taxonomic scope" value="Bacteria"/>
</dbReference>
<gene>
    <name evidence="2" type="ORF">OAN307_c47500</name>
</gene>